<name>A0A7K3UQC4_9HYPH</name>
<keyword evidence="2" id="KW-0012">Acyltransferase</keyword>
<dbReference type="InterPro" id="IPR016117">
    <property type="entry name" value="ArgJ-like_dom_sf"/>
</dbReference>
<sequence length="139" mass="14623">KDVLVISVDEGATVAGVFTLNRFCAAPVTVCREHLERVRKGGKGIRALVVNTGNANAGTGEPGMAHARETCDELARLAGIAPEQVLPFSTGVILEPLPVDRLKAGLPAALANRQAAHWYDAAQAIMTTDTLPKAVSRQV</sequence>
<dbReference type="AlphaFoldDB" id="A0A7K3UQC4"/>
<proteinExistence type="inferred from homology"/>
<dbReference type="EC" id="2.3.1.1" evidence="2"/>
<gene>
    <name evidence="2" type="primary">argJ</name>
    <name evidence="2" type="ORF">GR197_31560</name>
</gene>
<dbReference type="EC" id="2.3.1.35" evidence="2"/>
<protein>
    <submittedName>
        <fullName evidence="2">Bifunctional ornithine acetyltransferase/N-acetylglutamate synthase</fullName>
        <ecNumber evidence="2">2.3.1.1</ecNumber>
        <ecNumber evidence="2">2.3.1.35</ecNumber>
    </submittedName>
</protein>
<feature type="non-terminal residue" evidence="2">
    <location>
        <position position="1"/>
    </location>
</feature>
<dbReference type="Gene3D" id="3.60.70.12">
    <property type="entry name" value="L-amino peptidase D-ALA esterase/amidase"/>
    <property type="match status" value="1"/>
</dbReference>
<dbReference type="HAMAP" id="MF_01106">
    <property type="entry name" value="ArgJ"/>
    <property type="match status" value="1"/>
</dbReference>
<comment type="subunit">
    <text evidence="1">Heterotetramer of two alpha and two beta chains.</text>
</comment>
<keyword evidence="2" id="KW-0808">Transferase</keyword>
<evidence type="ECO:0000313" key="2">
    <source>
        <dbReference type="EMBL" id="NEJ74998.1"/>
    </source>
</evidence>
<reference evidence="2 3" key="1">
    <citation type="submission" date="2019-12" db="EMBL/GenBank/DDBJ databases">
        <title>Rhizobium genotypes associated with high levels of biological nitrogen fixation by grain legumes in a temperate-maritime cropping system.</title>
        <authorList>
            <person name="Maluk M."/>
            <person name="Francesc Ferrando Molina F."/>
            <person name="Lopez Del Egido L."/>
            <person name="Lafos M."/>
            <person name="Langarica-Fuentes A."/>
            <person name="Gebre Yohannes G."/>
            <person name="Young M.W."/>
            <person name="Martin P."/>
            <person name="Gantlett R."/>
            <person name="Kenicer G."/>
            <person name="Hawes C."/>
            <person name="Begg G.S."/>
            <person name="Quilliam R.S."/>
            <person name="Squire G.R."/>
            <person name="Poole P.S."/>
            <person name="Young P.W."/>
            <person name="Iannetta P.M."/>
            <person name="James E.K."/>
        </authorList>
    </citation>
    <scope>NUCLEOTIDE SEQUENCE [LARGE SCALE GENOMIC DNA]</scope>
    <source>
        <strain evidence="2 3">JHI366</strain>
    </source>
</reference>
<dbReference type="EMBL" id="WUFT01000097">
    <property type="protein sequence ID" value="NEJ74998.1"/>
    <property type="molecule type" value="Genomic_DNA"/>
</dbReference>
<dbReference type="GO" id="GO:0006592">
    <property type="term" value="P:ornithine biosynthetic process"/>
    <property type="evidence" value="ECO:0007669"/>
    <property type="project" value="TreeGrafter"/>
</dbReference>
<organism evidence="2 3">
    <name type="scientific">Rhizobium phaseoli</name>
    <dbReference type="NCBI Taxonomy" id="396"/>
    <lineage>
        <taxon>Bacteria</taxon>
        <taxon>Pseudomonadati</taxon>
        <taxon>Pseudomonadota</taxon>
        <taxon>Alphaproteobacteria</taxon>
        <taxon>Hyphomicrobiales</taxon>
        <taxon>Rhizobiaceae</taxon>
        <taxon>Rhizobium/Agrobacterium group</taxon>
        <taxon>Rhizobium</taxon>
    </lineage>
</organism>
<dbReference type="Proteomes" id="UP000471753">
    <property type="component" value="Unassembled WGS sequence"/>
</dbReference>
<dbReference type="PANTHER" id="PTHR23100">
    <property type="entry name" value="ARGININE BIOSYNTHESIS BIFUNCTIONAL PROTEIN ARGJ"/>
    <property type="match status" value="1"/>
</dbReference>
<accession>A0A7K3UQC4</accession>
<dbReference type="PANTHER" id="PTHR23100:SF0">
    <property type="entry name" value="ARGININE BIOSYNTHESIS BIFUNCTIONAL PROTEIN ARGJ, MITOCHONDRIAL"/>
    <property type="match status" value="1"/>
</dbReference>
<evidence type="ECO:0000313" key="3">
    <source>
        <dbReference type="Proteomes" id="UP000471753"/>
    </source>
</evidence>
<evidence type="ECO:0000256" key="1">
    <source>
        <dbReference type="ARBA" id="ARBA00011475"/>
    </source>
</evidence>
<dbReference type="GO" id="GO:0004042">
    <property type="term" value="F:L-glutamate N-acetyltransferase activity"/>
    <property type="evidence" value="ECO:0007669"/>
    <property type="project" value="TreeGrafter"/>
</dbReference>
<feature type="non-terminal residue" evidence="2">
    <location>
        <position position="139"/>
    </location>
</feature>
<dbReference type="InterPro" id="IPR002813">
    <property type="entry name" value="Arg_biosynth_ArgJ"/>
</dbReference>
<dbReference type="RefSeq" id="WP_204330521.1">
    <property type="nucleotide sequence ID" value="NZ_WUFT01000097.1"/>
</dbReference>
<dbReference type="SUPFAM" id="SSF56266">
    <property type="entry name" value="DmpA/ArgJ-like"/>
    <property type="match status" value="1"/>
</dbReference>
<dbReference type="GO" id="GO:0006526">
    <property type="term" value="P:L-arginine biosynthetic process"/>
    <property type="evidence" value="ECO:0007669"/>
    <property type="project" value="InterPro"/>
</dbReference>
<comment type="caution">
    <text evidence="2">The sequence shown here is derived from an EMBL/GenBank/DDBJ whole genome shotgun (WGS) entry which is preliminary data.</text>
</comment>
<dbReference type="Pfam" id="PF01960">
    <property type="entry name" value="ArgJ"/>
    <property type="match status" value="1"/>
</dbReference>
<dbReference type="GO" id="GO:0004358">
    <property type="term" value="F:L-glutamate N-acetyltransferase activity, acting on acetyl-L-ornithine as donor"/>
    <property type="evidence" value="ECO:0007669"/>
    <property type="project" value="UniProtKB-EC"/>
</dbReference>